<organism evidence="11 12">
    <name type="scientific">Anoxybacter fermentans</name>
    <dbReference type="NCBI Taxonomy" id="1323375"/>
    <lineage>
        <taxon>Bacteria</taxon>
        <taxon>Bacillati</taxon>
        <taxon>Bacillota</taxon>
        <taxon>Clostridia</taxon>
        <taxon>Halanaerobiales</taxon>
        <taxon>Anoxybacter</taxon>
    </lineage>
</organism>
<dbReference type="Pfam" id="PF02699">
    <property type="entry name" value="YajC"/>
    <property type="match status" value="1"/>
</dbReference>
<evidence type="ECO:0000256" key="6">
    <source>
        <dbReference type="ARBA" id="ARBA00022927"/>
    </source>
</evidence>
<dbReference type="GO" id="GO:0015031">
    <property type="term" value="P:protein transport"/>
    <property type="evidence" value="ECO:0007669"/>
    <property type="project" value="UniProtKB-KW"/>
</dbReference>
<evidence type="ECO:0000256" key="8">
    <source>
        <dbReference type="ARBA" id="ARBA00023010"/>
    </source>
</evidence>
<feature type="transmembrane region" description="Helical" evidence="10">
    <location>
        <begin position="6"/>
        <end position="22"/>
    </location>
</feature>
<evidence type="ECO:0000256" key="1">
    <source>
        <dbReference type="ARBA" id="ARBA00004162"/>
    </source>
</evidence>
<keyword evidence="6" id="KW-0653">Protein transport</keyword>
<proteinExistence type="inferred from homology"/>
<gene>
    <name evidence="11" type="ORF">BBF96_06740</name>
</gene>
<dbReference type="KEGG" id="aft:BBF96_06740"/>
<dbReference type="PRINTS" id="PR01853">
    <property type="entry name" value="YAJCTRNLCASE"/>
</dbReference>
<comment type="subcellular location">
    <subcellularLocation>
        <location evidence="1">Cell membrane</location>
        <topology evidence="1">Single-pass membrane protein</topology>
    </subcellularLocation>
</comment>
<dbReference type="PANTHER" id="PTHR33909:SF1">
    <property type="entry name" value="SEC TRANSLOCON ACCESSORY COMPLEX SUBUNIT YAJC"/>
    <property type="match status" value="1"/>
</dbReference>
<keyword evidence="12" id="KW-1185">Reference proteome</keyword>
<dbReference type="Proteomes" id="UP000267250">
    <property type="component" value="Chromosome"/>
</dbReference>
<dbReference type="NCBIfam" id="TIGR00739">
    <property type="entry name" value="yajC"/>
    <property type="match status" value="1"/>
</dbReference>
<evidence type="ECO:0000256" key="4">
    <source>
        <dbReference type="ARBA" id="ARBA00022475"/>
    </source>
</evidence>
<accession>A0A3S9SXP8</accession>
<keyword evidence="8" id="KW-0811">Translocation</keyword>
<evidence type="ECO:0000256" key="3">
    <source>
        <dbReference type="ARBA" id="ARBA00022448"/>
    </source>
</evidence>
<name>A0A3S9SXP8_9FIRM</name>
<reference evidence="11 12" key="1">
    <citation type="submission" date="2016-07" db="EMBL/GenBank/DDBJ databases">
        <title>Genome and transcriptome analysis of iron-reducing fermentative bacteria Anoxybacter fermentans.</title>
        <authorList>
            <person name="Zeng X."/>
            <person name="Shao Z."/>
        </authorList>
    </citation>
    <scope>NUCLEOTIDE SEQUENCE [LARGE SCALE GENOMIC DNA]</scope>
    <source>
        <strain evidence="11 12">DY22613</strain>
    </source>
</reference>
<dbReference type="GO" id="GO:0005886">
    <property type="term" value="C:plasma membrane"/>
    <property type="evidence" value="ECO:0007669"/>
    <property type="project" value="UniProtKB-SubCell"/>
</dbReference>
<evidence type="ECO:0000256" key="7">
    <source>
        <dbReference type="ARBA" id="ARBA00022989"/>
    </source>
</evidence>
<evidence type="ECO:0000256" key="10">
    <source>
        <dbReference type="SAM" id="Phobius"/>
    </source>
</evidence>
<dbReference type="SMART" id="SM01323">
    <property type="entry name" value="YajC"/>
    <property type="match status" value="1"/>
</dbReference>
<keyword evidence="9 10" id="KW-0472">Membrane</keyword>
<protein>
    <submittedName>
        <fullName evidence="11">Preprotein translocase subunit YajC</fullName>
    </submittedName>
</protein>
<comment type="similarity">
    <text evidence="2">Belongs to the YajC family.</text>
</comment>
<evidence type="ECO:0000313" key="12">
    <source>
        <dbReference type="Proteomes" id="UP000267250"/>
    </source>
</evidence>
<keyword evidence="7 10" id="KW-1133">Transmembrane helix</keyword>
<keyword evidence="4" id="KW-1003">Cell membrane</keyword>
<sequence length="94" mass="10879">MATLLNLLPLIVVFVIFYFMLIRPQKKQQQKHQEMLNNLKIGDYVITIGGIKGVITKIRDNEVKLRVATGVEMEFLKSAVARLDPKHEKEEEEK</sequence>
<evidence type="ECO:0000256" key="2">
    <source>
        <dbReference type="ARBA" id="ARBA00006742"/>
    </source>
</evidence>
<dbReference type="EMBL" id="CP016379">
    <property type="protein sequence ID" value="AZR73107.1"/>
    <property type="molecule type" value="Genomic_DNA"/>
</dbReference>
<evidence type="ECO:0000313" key="11">
    <source>
        <dbReference type="EMBL" id="AZR73107.1"/>
    </source>
</evidence>
<dbReference type="AlphaFoldDB" id="A0A3S9SXP8"/>
<evidence type="ECO:0000256" key="5">
    <source>
        <dbReference type="ARBA" id="ARBA00022692"/>
    </source>
</evidence>
<dbReference type="RefSeq" id="WP_127016439.1">
    <property type="nucleotide sequence ID" value="NZ_CP016379.1"/>
</dbReference>
<evidence type="ECO:0000256" key="9">
    <source>
        <dbReference type="ARBA" id="ARBA00023136"/>
    </source>
</evidence>
<dbReference type="PANTHER" id="PTHR33909">
    <property type="entry name" value="SEC TRANSLOCON ACCESSORY COMPLEX SUBUNIT YAJC"/>
    <property type="match status" value="1"/>
</dbReference>
<dbReference type="InterPro" id="IPR003849">
    <property type="entry name" value="Preprotein_translocase_YajC"/>
</dbReference>
<dbReference type="OrthoDB" id="9800132at2"/>
<keyword evidence="5 10" id="KW-0812">Transmembrane</keyword>
<keyword evidence="3" id="KW-0813">Transport</keyword>